<protein>
    <recommendedName>
        <fullName evidence="6">Class I SAM-dependent methyltransferase</fullName>
    </recommendedName>
</protein>
<keyword evidence="5" id="KW-1185">Reference proteome</keyword>
<sequence>MAITLSPQDYATAFRILAATARHPELLRKLLEERIVPRLPPRPSLLDVGSGSGMVVERLAPLFGSITLLEPNPSQIAGFQHEKAKIFIEPLERYPLGEQYDVVLCSHVMYHVPLPSWGAFIDRLLAFVRPGGYCLILMAAARGPTYDLCRDFTDTQLFSHQVVEAVRQKQLPHEVVPLLCGFSTKTYEEMYTLCRFFVFEGSYTAEQIAAMSQDEVRKIDEKIRAHAERCRSADGLYRLWQDEDLVILPKPA</sequence>
<evidence type="ECO:0008006" key="6">
    <source>
        <dbReference type="Google" id="ProtNLM"/>
    </source>
</evidence>
<keyword evidence="1" id="KW-0489">Methyltransferase</keyword>
<dbReference type="OrthoDB" id="5449367at2"/>
<dbReference type="EMBL" id="JMCB01000016">
    <property type="protein sequence ID" value="KFE63751.1"/>
    <property type="molecule type" value="Genomic_DNA"/>
</dbReference>
<evidence type="ECO:0000313" key="4">
    <source>
        <dbReference type="EMBL" id="KFE63751.1"/>
    </source>
</evidence>
<dbReference type="GO" id="GO:0008168">
    <property type="term" value="F:methyltransferase activity"/>
    <property type="evidence" value="ECO:0007669"/>
    <property type="project" value="UniProtKB-KW"/>
</dbReference>
<keyword evidence="2" id="KW-0808">Transferase</keyword>
<dbReference type="Pfam" id="PF13489">
    <property type="entry name" value="Methyltransf_23"/>
    <property type="match status" value="1"/>
</dbReference>
<evidence type="ECO:0000313" key="5">
    <source>
        <dbReference type="Proteomes" id="UP000028725"/>
    </source>
</evidence>
<dbReference type="CDD" id="cd02440">
    <property type="entry name" value="AdoMet_MTases"/>
    <property type="match status" value="1"/>
</dbReference>
<reference evidence="4 5" key="1">
    <citation type="submission" date="2014-04" db="EMBL/GenBank/DDBJ databases">
        <title>Genome assembly of Hyalangium minutum DSM 14724.</title>
        <authorList>
            <person name="Sharma G."/>
            <person name="Subramanian S."/>
        </authorList>
    </citation>
    <scope>NUCLEOTIDE SEQUENCE [LARGE SCALE GENOMIC DNA]</scope>
    <source>
        <strain evidence="4 5">DSM 14724</strain>
    </source>
</reference>
<evidence type="ECO:0000256" key="3">
    <source>
        <dbReference type="ARBA" id="ARBA00022691"/>
    </source>
</evidence>
<evidence type="ECO:0000256" key="1">
    <source>
        <dbReference type="ARBA" id="ARBA00022603"/>
    </source>
</evidence>
<dbReference type="Gene3D" id="3.40.50.150">
    <property type="entry name" value="Vaccinia Virus protein VP39"/>
    <property type="match status" value="1"/>
</dbReference>
<dbReference type="InterPro" id="IPR029063">
    <property type="entry name" value="SAM-dependent_MTases_sf"/>
</dbReference>
<evidence type="ECO:0000256" key="2">
    <source>
        <dbReference type="ARBA" id="ARBA00022679"/>
    </source>
</evidence>
<dbReference type="AlphaFoldDB" id="A0A085W7T8"/>
<dbReference type="Proteomes" id="UP000028725">
    <property type="component" value="Unassembled WGS sequence"/>
</dbReference>
<accession>A0A085W7T8</accession>
<comment type="caution">
    <text evidence="4">The sequence shown here is derived from an EMBL/GenBank/DDBJ whole genome shotgun (WGS) entry which is preliminary data.</text>
</comment>
<keyword evidence="3" id="KW-0949">S-adenosyl-L-methionine</keyword>
<dbReference type="GO" id="GO:0032259">
    <property type="term" value="P:methylation"/>
    <property type="evidence" value="ECO:0007669"/>
    <property type="project" value="UniProtKB-KW"/>
</dbReference>
<dbReference type="SUPFAM" id="SSF53335">
    <property type="entry name" value="S-adenosyl-L-methionine-dependent methyltransferases"/>
    <property type="match status" value="1"/>
</dbReference>
<proteinExistence type="predicted"/>
<gene>
    <name evidence="4" type="ORF">DB31_2519</name>
</gene>
<dbReference type="PANTHER" id="PTHR43464">
    <property type="entry name" value="METHYLTRANSFERASE"/>
    <property type="match status" value="1"/>
</dbReference>
<organism evidence="4 5">
    <name type="scientific">Hyalangium minutum</name>
    <dbReference type="NCBI Taxonomy" id="394096"/>
    <lineage>
        <taxon>Bacteria</taxon>
        <taxon>Pseudomonadati</taxon>
        <taxon>Myxococcota</taxon>
        <taxon>Myxococcia</taxon>
        <taxon>Myxococcales</taxon>
        <taxon>Cystobacterineae</taxon>
        <taxon>Archangiaceae</taxon>
        <taxon>Hyalangium</taxon>
    </lineage>
</organism>
<dbReference type="STRING" id="394096.DB31_2519"/>
<dbReference type="PANTHER" id="PTHR43464:SF19">
    <property type="entry name" value="UBIQUINONE BIOSYNTHESIS O-METHYLTRANSFERASE, MITOCHONDRIAL"/>
    <property type="match status" value="1"/>
</dbReference>
<dbReference type="RefSeq" id="WP_044195542.1">
    <property type="nucleotide sequence ID" value="NZ_JMCB01000016.1"/>
</dbReference>
<name>A0A085W7T8_9BACT</name>